<proteinExistence type="predicted"/>
<dbReference type="EMBL" id="JELW01000002">
    <property type="protein sequence ID" value="EXV04881.1"/>
    <property type="molecule type" value="Genomic_DNA"/>
</dbReference>
<sequence>MTLKRKRSEPELCSSPSSCSSIFSSPPSNSAIDVNPQTFYNMPAAHLNSRTMKRFRNNRPSEEKVHQHTLNLLFSAQQQQSQTVRETSFQPLPQTGSALEPRKQQSLHRFWSINSAPTPVSESTVEQPALAPTSCEDCGAGLGPGDNAHDMAVNDLTADNTTCGACGKHVCFSCSVSNLGEEKRCLCCAGRKAFGNIGWLNMGLSLC</sequence>
<name>A0A0A1V5H2_9HYPO</name>
<gene>
    <name evidence="2" type="ORF">X797_002566</name>
</gene>
<evidence type="ECO:0000313" key="3">
    <source>
        <dbReference type="Proteomes" id="UP000030151"/>
    </source>
</evidence>
<feature type="compositionally biased region" description="Low complexity" evidence="1">
    <location>
        <begin position="11"/>
        <end position="30"/>
    </location>
</feature>
<dbReference type="OrthoDB" id="5336357at2759"/>
<dbReference type="Proteomes" id="UP000030151">
    <property type="component" value="Unassembled WGS sequence"/>
</dbReference>
<comment type="caution">
    <text evidence="2">The sequence shown here is derived from an EMBL/GenBank/DDBJ whole genome shotgun (WGS) entry which is preliminary data.</text>
</comment>
<dbReference type="HOGENOM" id="CLU_078568_2_0_1"/>
<accession>A0A0A1V5H2</accession>
<feature type="compositionally biased region" description="Polar residues" evidence="1">
    <location>
        <begin position="77"/>
        <end position="97"/>
    </location>
</feature>
<reference evidence="2 3" key="1">
    <citation type="submission" date="2014-02" db="EMBL/GenBank/DDBJ databases">
        <title>The genome sequence of the entomopathogenic fungus Metarhizium robertsii ARSEF 2575.</title>
        <authorList>
            <person name="Giuliano Garisto Donzelli B."/>
            <person name="Roe B.A."/>
            <person name="Macmil S.L."/>
            <person name="Krasnoff S.B."/>
            <person name="Gibson D.M."/>
        </authorList>
    </citation>
    <scope>NUCLEOTIDE SEQUENCE [LARGE SCALE GENOMIC DNA]</scope>
    <source>
        <strain evidence="2 3">ARSEF 2575</strain>
    </source>
</reference>
<feature type="region of interest" description="Disordered" evidence="1">
    <location>
        <begin position="1"/>
        <end position="30"/>
    </location>
</feature>
<evidence type="ECO:0000256" key="1">
    <source>
        <dbReference type="SAM" id="MobiDB-lite"/>
    </source>
</evidence>
<protein>
    <submittedName>
        <fullName evidence="2">Uncharacterized protein</fullName>
    </submittedName>
</protein>
<evidence type="ECO:0000313" key="2">
    <source>
        <dbReference type="EMBL" id="EXV04881.1"/>
    </source>
</evidence>
<dbReference type="AlphaFoldDB" id="A0A0A1V5H2"/>
<dbReference type="eggNOG" id="ENOG502SFSH">
    <property type="taxonomic scope" value="Eukaryota"/>
</dbReference>
<feature type="region of interest" description="Disordered" evidence="1">
    <location>
        <begin position="77"/>
        <end position="103"/>
    </location>
</feature>
<organism evidence="2 3">
    <name type="scientific">Metarhizium robertsii</name>
    <dbReference type="NCBI Taxonomy" id="568076"/>
    <lineage>
        <taxon>Eukaryota</taxon>
        <taxon>Fungi</taxon>
        <taxon>Dikarya</taxon>
        <taxon>Ascomycota</taxon>
        <taxon>Pezizomycotina</taxon>
        <taxon>Sordariomycetes</taxon>
        <taxon>Hypocreomycetidae</taxon>
        <taxon>Hypocreales</taxon>
        <taxon>Clavicipitaceae</taxon>
        <taxon>Metarhizium</taxon>
    </lineage>
</organism>